<geneLocation type="plasmid" evidence="3">
    <name>phl2708x3</name>
</geneLocation>
<dbReference type="Proteomes" id="UP000258927">
    <property type="component" value="Plasmid pHL2708X3"/>
</dbReference>
<accession>A0A2R4MJ75</accession>
<dbReference type="KEGG" id="mmyr:MXMO3_03528"/>
<organism evidence="2 3">
    <name type="scientific">Maritalea myrionectae</name>
    <dbReference type="NCBI Taxonomy" id="454601"/>
    <lineage>
        <taxon>Bacteria</taxon>
        <taxon>Pseudomonadati</taxon>
        <taxon>Pseudomonadota</taxon>
        <taxon>Alphaproteobacteria</taxon>
        <taxon>Hyphomicrobiales</taxon>
        <taxon>Devosiaceae</taxon>
        <taxon>Maritalea</taxon>
    </lineage>
</organism>
<evidence type="ECO:0000313" key="2">
    <source>
        <dbReference type="EMBL" id="AVX06031.1"/>
    </source>
</evidence>
<dbReference type="InterPro" id="IPR018720">
    <property type="entry name" value="DUF2249"/>
</dbReference>
<dbReference type="Pfam" id="PF10006">
    <property type="entry name" value="DUF2249"/>
    <property type="match status" value="1"/>
</dbReference>
<reference evidence="2 3" key="1">
    <citation type="submission" date="2017-05" db="EMBL/GenBank/DDBJ databases">
        <title>Genome Analysis of Maritalea myrionectae HL2708#5.</title>
        <authorList>
            <consortium name="Cotde Inc.-PKNU"/>
            <person name="Jang D."/>
            <person name="Oh H.-M."/>
        </authorList>
    </citation>
    <scope>NUCLEOTIDE SEQUENCE [LARGE SCALE GENOMIC DNA]</scope>
    <source>
        <strain evidence="2 3">HL2708#5</strain>
        <plasmid evidence="3">phl2708x3</plasmid>
    </source>
</reference>
<name>A0A2R4MJ75_9HYPH</name>
<evidence type="ECO:0000259" key="1">
    <source>
        <dbReference type="Pfam" id="PF10006"/>
    </source>
</evidence>
<dbReference type="AlphaFoldDB" id="A0A2R4MJ75"/>
<proteinExistence type="predicted"/>
<dbReference type="RefSeq" id="WP_342773384.1">
    <property type="nucleotide sequence ID" value="NZ_CP021331.1"/>
</dbReference>
<evidence type="ECO:0000313" key="3">
    <source>
        <dbReference type="Proteomes" id="UP000258927"/>
    </source>
</evidence>
<gene>
    <name evidence="2" type="ORF">MXMO3_03528</name>
</gene>
<feature type="domain" description="DUF2249" evidence="1">
    <location>
        <begin position="11"/>
        <end position="79"/>
    </location>
</feature>
<dbReference type="EMBL" id="CP021331">
    <property type="protein sequence ID" value="AVX06031.1"/>
    <property type="molecule type" value="Genomic_DNA"/>
</dbReference>
<keyword evidence="3" id="KW-1185">Reference proteome</keyword>
<sequence>MSMTTSSGLKLDVRTIPRVERHSKIMTVFGDLAPGETFLLVNDHDPLGLYSSMQSREAGSFTWEYVLRGPDEWRVQIGRRESTTCCGSCG</sequence>
<protein>
    <recommendedName>
        <fullName evidence="1">DUF2249 domain-containing protein</fullName>
    </recommendedName>
</protein>
<keyword evidence="2" id="KW-0614">Plasmid</keyword>